<comment type="caution">
    <text evidence="5">The sequence shown here is derived from an EMBL/GenBank/DDBJ whole genome shotgun (WGS) entry which is preliminary data.</text>
</comment>
<keyword evidence="1" id="KW-0805">Transcription regulation</keyword>
<gene>
    <name evidence="5" type="ORF">M2350_002048</name>
</gene>
<dbReference type="SMART" id="SM00342">
    <property type="entry name" value="HTH_ARAC"/>
    <property type="match status" value="1"/>
</dbReference>
<dbReference type="RefSeq" id="WP_259096259.1">
    <property type="nucleotide sequence ID" value="NZ_CP130454.1"/>
</dbReference>
<dbReference type="Pfam" id="PF12833">
    <property type="entry name" value="HTH_18"/>
    <property type="match status" value="1"/>
</dbReference>
<dbReference type="SUPFAM" id="SSF51182">
    <property type="entry name" value="RmlC-like cupins"/>
    <property type="match status" value="1"/>
</dbReference>
<dbReference type="InterPro" id="IPR011051">
    <property type="entry name" value="RmlC_Cupin_sf"/>
</dbReference>
<evidence type="ECO:0000256" key="3">
    <source>
        <dbReference type="ARBA" id="ARBA00023163"/>
    </source>
</evidence>
<dbReference type="PROSITE" id="PS01124">
    <property type="entry name" value="HTH_ARAC_FAMILY_2"/>
    <property type="match status" value="1"/>
</dbReference>
<keyword evidence="2" id="KW-0238">DNA-binding</keyword>
<dbReference type="PANTHER" id="PTHR43280:SF2">
    <property type="entry name" value="HTH-TYPE TRANSCRIPTIONAL REGULATOR EXSA"/>
    <property type="match status" value="1"/>
</dbReference>
<evidence type="ECO:0000313" key="5">
    <source>
        <dbReference type="EMBL" id="MCS3919635.1"/>
    </source>
</evidence>
<protein>
    <submittedName>
        <fullName evidence="5">AraC-like DNA-binding protein</fullName>
    </submittedName>
</protein>
<proteinExistence type="predicted"/>
<dbReference type="PROSITE" id="PS00041">
    <property type="entry name" value="HTH_ARAC_FAMILY_1"/>
    <property type="match status" value="1"/>
</dbReference>
<dbReference type="SUPFAM" id="SSF46689">
    <property type="entry name" value="Homeodomain-like"/>
    <property type="match status" value="2"/>
</dbReference>
<evidence type="ECO:0000259" key="4">
    <source>
        <dbReference type="PROSITE" id="PS01124"/>
    </source>
</evidence>
<dbReference type="InterPro" id="IPR009057">
    <property type="entry name" value="Homeodomain-like_sf"/>
</dbReference>
<feature type="domain" description="HTH araC/xylS-type" evidence="4">
    <location>
        <begin position="211"/>
        <end position="309"/>
    </location>
</feature>
<dbReference type="InterPro" id="IPR018062">
    <property type="entry name" value="HTH_AraC-typ_CS"/>
</dbReference>
<dbReference type="Gene3D" id="1.10.10.60">
    <property type="entry name" value="Homeodomain-like"/>
    <property type="match status" value="2"/>
</dbReference>
<keyword evidence="3" id="KW-0804">Transcription</keyword>
<sequence>MGKPLLLMMTFLDEKEGAWEAIVHLIQRHLLPAIEANGAQVFQTPDLLAASSERSSLSLVRRLYPPLTQQAPVWGFLVRGTGEVLVHQTVLSLTAGQGFWVPPGITYIPHITQGNFISASEWLWFAAYPQGILLNRCQVTPTEHRSSPIYLVADSSLSDLARRWASRPLPQPTDKWLLLTFFGLLTETTPLVVTAPDELAKPLSDLPFPLQWALDYLRRHYAKPFSLRALASHCGVTPSHLCRLFRKHLKATPVGYLQRIRLTVARQLLAETSWSVQSIATLVGFNDVRHFRRQFVRHFGLTPQQVRRLPSQPLQ</sequence>
<evidence type="ECO:0000313" key="6">
    <source>
        <dbReference type="Proteomes" id="UP001204798"/>
    </source>
</evidence>
<organism evidence="5 6">
    <name type="scientific">Candidatus Fervidibacter sacchari</name>
    <dbReference type="NCBI Taxonomy" id="1448929"/>
    <lineage>
        <taxon>Bacteria</taxon>
        <taxon>Candidatus Fervidibacterota</taxon>
        <taxon>Candidatus Fervidibacter</taxon>
    </lineage>
</organism>
<dbReference type="PANTHER" id="PTHR43280">
    <property type="entry name" value="ARAC-FAMILY TRANSCRIPTIONAL REGULATOR"/>
    <property type="match status" value="1"/>
</dbReference>
<evidence type="ECO:0000256" key="1">
    <source>
        <dbReference type="ARBA" id="ARBA00023015"/>
    </source>
</evidence>
<evidence type="ECO:0000256" key="2">
    <source>
        <dbReference type="ARBA" id="ARBA00023125"/>
    </source>
</evidence>
<dbReference type="EMBL" id="JANUCP010000003">
    <property type="protein sequence ID" value="MCS3919635.1"/>
    <property type="molecule type" value="Genomic_DNA"/>
</dbReference>
<accession>A0ABT2EP59</accession>
<keyword evidence="6" id="KW-1185">Reference proteome</keyword>
<name>A0ABT2EP59_9BACT</name>
<dbReference type="InterPro" id="IPR018060">
    <property type="entry name" value="HTH_AraC"/>
</dbReference>
<dbReference type="Proteomes" id="UP001204798">
    <property type="component" value="Unassembled WGS sequence"/>
</dbReference>
<reference evidence="5 6" key="1">
    <citation type="submission" date="2022-08" db="EMBL/GenBank/DDBJ databases">
        <title>Bacterial and archaeal communities from various locations to study Microbial Dark Matter (Phase II).</title>
        <authorList>
            <person name="Stepanauskas R."/>
        </authorList>
    </citation>
    <scope>NUCLEOTIDE SEQUENCE [LARGE SCALE GENOMIC DNA]</scope>
    <source>
        <strain evidence="5 6">PD1</strain>
    </source>
</reference>